<protein>
    <submittedName>
        <fullName evidence="2">Aldose epimerase</fullName>
    </submittedName>
</protein>
<feature type="domain" description="Class II aldolase/adducin N-terminal" evidence="1">
    <location>
        <begin position="24"/>
        <end position="196"/>
    </location>
</feature>
<dbReference type="SUPFAM" id="SSF53639">
    <property type="entry name" value="AraD/HMP-PK domain-like"/>
    <property type="match status" value="1"/>
</dbReference>
<evidence type="ECO:0000313" key="2">
    <source>
        <dbReference type="EMBL" id="TGL05907.1"/>
    </source>
</evidence>
<comment type="caution">
    <text evidence="2">The sequence shown here is derived from an EMBL/GenBank/DDBJ whole genome shotgun (WGS) entry which is preliminary data.</text>
</comment>
<dbReference type="EMBL" id="RQFO01000004">
    <property type="protein sequence ID" value="TGL05907.1"/>
    <property type="molecule type" value="Genomic_DNA"/>
</dbReference>
<name>A0ABY2LXU3_9LEPT</name>
<organism evidence="2 3">
    <name type="scientific">Leptospira montravelensis</name>
    <dbReference type="NCBI Taxonomy" id="2484961"/>
    <lineage>
        <taxon>Bacteria</taxon>
        <taxon>Pseudomonadati</taxon>
        <taxon>Spirochaetota</taxon>
        <taxon>Spirochaetia</taxon>
        <taxon>Leptospirales</taxon>
        <taxon>Leptospiraceae</taxon>
        <taxon>Leptospira</taxon>
    </lineage>
</organism>
<accession>A0ABY2LXU3</accession>
<dbReference type="RefSeq" id="WP_135569821.1">
    <property type="nucleotide sequence ID" value="NZ_RQFN01000011.1"/>
</dbReference>
<sequence length="243" mass="27309">MKSATIKKQSQNLETETDKEELNHLWQRLDSKGLLQTYKADLSFRLPGKGSFLLIHRGEGKKAKVEITEFPIENPTAFIRIQSISEETLNQIRFHASLYSLRPDIGAVASFQPEWSSFLKTLDHPLPLVFDEQCRQLGAPVFPIPKRIDGTVETSSIVLGGANAFLDEDAVVVTSVTREKAIYNCELIEKCAKAYLLAHSTGSPIQTIPWWVRFIAKSRLIKDEKKASAAYARGERPTGFKAY</sequence>
<dbReference type="Gene3D" id="3.40.225.10">
    <property type="entry name" value="Class II aldolase/adducin N-terminal domain"/>
    <property type="match status" value="1"/>
</dbReference>
<gene>
    <name evidence="2" type="ORF">EHQ31_04135</name>
</gene>
<evidence type="ECO:0000313" key="3">
    <source>
        <dbReference type="Proteomes" id="UP000297465"/>
    </source>
</evidence>
<evidence type="ECO:0000259" key="1">
    <source>
        <dbReference type="Pfam" id="PF00596"/>
    </source>
</evidence>
<dbReference type="Proteomes" id="UP000297465">
    <property type="component" value="Unassembled WGS sequence"/>
</dbReference>
<reference evidence="3" key="1">
    <citation type="journal article" date="2019" name="PLoS Negl. Trop. Dis.">
        <title>Revisiting the worldwide diversity of Leptospira species in the environment.</title>
        <authorList>
            <person name="Vincent A.T."/>
            <person name="Schiettekatte O."/>
            <person name="Bourhy P."/>
            <person name="Veyrier F.J."/>
            <person name="Picardeau M."/>
        </authorList>
    </citation>
    <scope>NUCLEOTIDE SEQUENCE [LARGE SCALE GENOMIC DNA]</scope>
    <source>
        <strain evidence="3">201800278</strain>
    </source>
</reference>
<proteinExistence type="predicted"/>
<dbReference type="InterPro" id="IPR036409">
    <property type="entry name" value="Aldolase_II/adducin_N_sf"/>
</dbReference>
<keyword evidence="3" id="KW-1185">Reference proteome</keyword>
<dbReference type="InterPro" id="IPR001303">
    <property type="entry name" value="Aldolase_II/adducin_N"/>
</dbReference>
<dbReference type="Pfam" id="PF00596">
    <property type="entry name" value="Aldolase_II"/>
    <property type="match status" value="1"/>
</dbReference>